<feature type="domain" description="NmrA-like" evidence="3">
    <location>
        <begin position="3"/>
        <end position="244"/>
    </location>
</feature>
<dbReference type="InterPro" id="IPR036291">
    <property type="entry name" value="NAD(P)-bd_dom_sf"/>
</dbReference>
<dbReference type="InterPro" id="IPR008030">
    <property type="entry name" value="NmrA-like"/>
</dbReference>
<dbReference type="PANTHER" id="PTHR42748">
    <property type="entry name" value="NITROGEN METABOLITE REPRESSION PROTEIN NMRA FAMILY MEMBER"/>
    <property type="match status" value="1"/>
</dbReference>
<comment type="similarity">
    <text evidence="1">Belongs to the NmrA-type oxidoreductase family.</text>
</comment>
<keyword evidence="5" id="KW-1185">Reference proteome</keyword>
<comment type="caution">
    <text evidence="4">The sequence shown here is derived from an EMBL/GenBank/DDBJ whole genome shotgun (WGS) entry which is preliminary data.</text>
</comment>
<name>A0AAD7QMA6_9ASCO</name>
<dbReference type="InterPro" id="IPR051164">
    <property type="entry name" value="NmrA-like_oxidored"/>
</dbReference>
<dbReference type="GO" id="GO:0005634">
    <property type="term" value="C:nucleus"/>
    <property type="evidence" value="ECO:0007669"/>
    <property type="project" value="TreeGrafter"/>
</dbReference>
<reference evidence="4" key="1">
    <citation type="submission" date="2023-03" db="EMBL/GenBank/DDBJ databases">
        <title>Near-Complete genome sequence of Lipomyces tetrasporous NRRL Y-64009, an oleaginous yeast capable of growing on lignocellulosic hydrolysates.</title>
        <authorList>
            <consortium name="Lawrence Berkeley National Laboratory"/>
            <person name="Jagtap S.S."/>
            <person name="Liu J.-J."/>
            <person name="Walukiewicz H.E."/>
            <person name="Pangilinan J."/>
            <person name="Lipzen A."/>
            <person name="Ahrendt S."/>
            <person name="Koriabine M."/>
            <person name="Cobaugh K."/>
            <person name="Salamov A."/>
            <person name="Yoshinaga Y."/>
            <person name="Ng V."/>
            <person name="Daum C."/>
            <person name="Grigoriev I.V."/>
            <person name="Slininger P.J."/>
            <person name="Dien B.S."/>
            <person name="Jin Y.-S."/>
            <person name="Rao C.V."/>
        </authorList>
    </citation>
    <scope>NUCLEOTIDE SEQUENCE</scope>
    <source>
        <strain evidence="4">NRRL Y-64009</strain>
    </source>
</reference>
<evidence type="ECO:0000259" key="3">
    <source>
        <dbReference type="Pfam" id="PF05368"/>
    </source>
</evidence>
<organism evidence="4 5">
    <name type="scientific">Lipomyces tetrasporus</name>
    <dbReference type="NCBI Taxonomy" id="54092"/>
    <lineage>
        <taxon>Eukaryota</taxon>
        <taxon>Fungi</taxon>
        <taxon>Dikarya</taxon>
        <taxon>Ascomycota</taxon>
        <taxon>Saccharomycotina</taxon>
        <taxon>Lipomycetes</taxon>
        <taxon>Lipomycetales</taxon>
        <taxon>Lipomycetaceae</taxon>
        <taxon>Lipomyces</taxon>
    </lineage>
</organism>
<sequence>MRRNILVTGATGKQGAAFIRALQQLPTDDHYFVYAVTRDDASPAAQHLAGIGENIVVVKGDLDMPDSISKIFEEAKSEGGIWGVFAVLAFPGLGADAGGEEAQGKMLADLALQFGVSVFVYSSAMRAGPEYEDELTLSRRAKANIENYCIELGTKGLPWVILRPGFFMENFDNFIGSVAAAVLRAGLNKSTTIGMIASDDIGHIGAGIFGNPERYKHKVLVAVSEFVTMSQLDEEHLQATGKPIPAVPSAFGWLILKMNKETQHLIASIERNHSDRISGAYPSCDAEVSLANSAYRMRTYYERTAQSKEEKNEARNWNQVSLWKLATGRA</sequence>
<dbReference type="AlphaFoldDB" id="A0AAD7QMA6"/>
<dbReference type="RefSeq" id="XP_056039947.1">
    <property type="nucleotide sequence ID" value="XM_056188957.1"/>
</dbReference>
<dbReference type="EMBL" id="JARPMG010000015">
    <property type="protein sequence ID" value="KAJ8096497.1"/>
    <property type="molecule type" value="Genomic_DNA"/>
</dbReference>
<dbReference type="Proteomes" id="UP001217417">
    <property type="component" value="Unassembled WGS sequence"/>
</dbReference>
<accession>A0AAD7QMA6</accession>
<keyword evidence="2" id="KW-0521">NADP</keyword>
<proteinExistence type="inferred from homology"/>
<dbReference type="Gene3D" id="3.90.25.10">
    <property type="entry name" value="UDP-galactose 4-epimerase, domain 1"/>
    <property type="match status" value="1"/>
</dbReference>
<dbReference type="Pfam" id="PF05368">
    <property type="entry name" value="NmrA"/>
    <property type="match status" value="1"/>
</dbReference>
<dbReference type="Gene3D" id="3.40.50.720">
    <property type="entry name" value="NAD(P)-binding Rossmann-like Domain"/>
    <property type="match status" value="1"/>
</dbReference>
<evidence type="ECO:0000313" key="5">
    <source>
        <dbReference type="Proteomes" id="UP001217417"/>
    </source>
</evidence>
<dbReference type="SUPFAM" id="SSF51735">
    <property type="entry name" value="NAD(P)-binding Rossmann-fold domains"/>
    <property type="match status" value="1"/>
</dbReference>
<evidence type="ECO:0000256" key="2">
    <source>
        <dbReference type="ARBA" id="ARBA00022857"/>
    </source>
</evidence>
<evidence type="ECO:0000256" key="1">
    <source>
        <dbReference type="ARBA" id="ARBA00006328"/>
    </source>
</evidence>
<dbReference type="GeneID" id="80884123"/>
<dbReference type="PANTHER" id="PTHR42748:SF7">
    <property type="entry name" value="NMRA LIKE REDOX SENSOR 1-RELATED"/>
    <property type="match status" value="1"/>
</dbReference>
<protein>
    <recommendedName>
        <fullName evidence="3">NmrA-like domain-containing protein</fullName>
    </recommendedName>
</protein>
<evidence type="ECO:0000313" key="4">
    <source>
        <dbReference type="EMBL" id="KAJ8096497.1"/>
    </source>
</evidence>
<gene>
    <name evidence="4" type="ORF">POJ06DRAFT_263978</name>
</gene>